<sequence length="90" mass="10024">MQHRRQPDRVVTEKVAGEKTKIRIWNSDSDYQACLEVERDDQWQFGIDSDSVATLLSTTADGTDLAADSSIPDWLDDSLAGLGIREVRSA</sequence>
<dbReference type="EMBL" id="CP064787">
    <property type="protein sequence ID" value="QSG05323.1"/>
    <property type="molecule type" value="Genomic_DNA"/>
</dbReference>
<name>A0A897N1Y6_9EURY</name>
<evidence type="ECO:0000313" key="2">
    <source>
        <dbReference type="Proteomes" id="UP000663525"/>
    </source>
</evidence>
<protein>
    <submittedName>
        <fullName evidence="1">Uncharacterized protein</fullName>
    </submittedName>
</protein>
<organism evidence="1 2">
    <name type="scientific">Halapricum desulfuricans</name>
    <dbReference type="NCBI Taxonomy" id="2841257"/>
    <lineage>
        <taxon>Archaea</taxon>
        <taxon>Methanobacteriati</taxon>
        <taxon>Methanobacteriota</taxon>
        <taxon>Stenosarchaea group</taxon>
        <taxon>Halobacteria</taxon>
        <taxon>Halobacteriales</taxon>
        <taxon>Haloarculaceae</taxon>
        <taxon>Halapricum</taxon>
    </lineage>
</organism>
<dbReference type="Proteomes" id="UP000663525">
    <property type="component" value="Chromosome"/>
</dbReference>
<reference evidence="1" key="1">
    <citation type="submission" date="2020-11" db="EMBL/GenBank/DDBJ databases">
        <title>Carbohydrate-dependent, anaerobic sulfur respiration: A novel catabolism in halophilic archaea.</title>
        <authorList>
            <person name="Sorokin D.Y."/>
            <person name="Messina E."/>
            <person name="Smedile F."/>
            <person name="La Cono V."/>
            <person name="Hallsworth J.E."/>
            <person name="Yakimov M.M."/>
        </authorList>
    </citation>
    <scope>NUCLEOTIDE SEQUENCE</scope>
    <source>
        <strain evidence="1">HSR12-1</strain>
    </source>
</reference>
<dbReference type="RefSeq" id="WP_229115122.1">
    <property type="nucleotide sequence ID" value="NZ_CP064787.1"/>
</dbReference>
<dbReference type="GeneID" id="68854604"/>
<dbReference type="AlphaFoldDB" id="A0A897N1Y6"/>
<accession>A0A897N1Y6</accession>
<evidence type="ECO:0000313" key="1">
    <source>
        <dbReference type="EMBL" id="QSG05323.1"/>
    </source>
</evidence>
<proteinExistence type="predicted"/>
<gene>
    <name evidence="1" type="ORF">HSR121_0975</name>
</gene>